<evidence type="ECO:0000313" key="2">
    <source>
        <dbReference type="EMBL" id="RDX43053.1"/>
    </source>
</evidence>
<sequence>MQLDDVKRYVHKHGPCGRPVITSGAKHAPAILGGIVWASLLVILVAILAFLLQRRRRRSRSGKVPFTMLCQPPAGLTSSEDRLIFAVPVGPRNPQLSCVSGYPARCQSRSHNIAFTIARLDCTAITRSTYTVNIRVICVRYRAPSRTDA</sequence>
<accession>A0A371CRZ3</accession>
<organism evidence="2 3">
    <name type="scientific">Lentinus brumalis</name>
    <dbReference type="NCBI Taxonomy" id="2498619"/>
    <lineage>
        <taxon>Eukaryota</taxon>
        <taxon>Fungi</taxon>
        <taxon>Dikarya</taxon>
        <taxon>Basidiomycota</taxon>
        <taxon>Agaricomycotina</taxon>
        <taxon>Agaricomycetes</taxon>
        <taxon>Polyporales</taxon>
        <taxon>Polyporaceae</taxon>
        <taxon>Lentinus</taxon>
    </lineage>
</organism>
<keyword evidence="1" id="KW-0472">Membrane</keyword>
<dbReference type="Proteomes" id="UP000256964">
    <property type="component" value="Unassembled WGS sequence"/>
</dbReference>
<reference evidence="2 3" key="1">
    <citation type="journal article" date="2018" name="Biotechnol. Biofuels">
        <title>Integrative visual omics of the white-rot fungus Polyporus brumalis exposes the biotechnological potential of its oxidative enzymes for delignifying raw plant biomass.</title>
        <authorList>
            <person name="Miyauchi S."/>
            <person name="Rancon A."/>
            <person name="Drula E."/>
            <person name="Hage H."/>
            <person name="Chaduli D."/>
            <person name="Favel A."/>
            <person name="Grisel S."/>
            <person name="Henrissat B."/>
            <person name="Herpoel-Gimbert I."/>
            <person name="Ruiz-Duenas F.J."/>
            <person name="Chevret D."/>
            <person name="Hainaut M."/>
            <person name="Lin J."/>
            <person name="Wang M."/>
            <person name="Pangilinan J."/>
            <person name="Lipzen A."/>
            <person name="Lesage-Meessen L."/>
            <person name="Navarro D."/>
            <person name="Riley R."/>
            <person name="Grigoriev I.V."/>
            <person name="Zhou S."/>
            <person name="Raouche S."/>
            <person name="Rosso M.N."/>
        </authorList>
    </citation>
    <scope>NUCLEOTIDE SEQUENCE [LARGE SCALE GENOMIC DNA]</scope>
    <source>
        <strain evidence="2 3">BRFM 1820</strain>
    </source>
</reference>
<keyword evidence="1" id="KW-0812">Transmembrane</keyword>
<evidence type="ECO:0000313" key="3">
    <source>
        <dbReference type="Proteomes" id="UP000256964"/>
    </source>
</evidence>
<proteinExistence type="predicted"/>
<keyword evidence="1" id="KW-1133">Transmembrane helix</keyword>
<protein>
    <submittedName>
        <fullName evidence="2">Uncharacterized protein</fullName>
    </submittedName>
</protein>
<name>A0A371CRZ3_9APHY</name>
<dbReference type="EMBL" id="KZ857471">
    <property type="protein sequence ID" value="RDX43053.1"/>
    <property type="molecule type" value="Genomic_DNA"/>
</dbReference>
<feature type="transmembrane region" description="Helical" evidence="1">
    <location>
        <begin position="30"/>
        <end position="52"/>
    </location>
</feature>
<dbReference type="AlphaFoldDB" id="A0A371CRZ3"/>
<keyword evidence="3" id="KW-1185">Reference proteome</keyword>
<evidence type="ECO:0000256" key="1">
    <source>
        <dbReference type="SAM" id="Phobius"/>
    </source>
</evidence>
<gene>
    <name evidence="2" type="ORF">OH76DRAFT_1244003</name>
</gene>